<dbReference type="Proteomes" id="UP000587462">
    <property type="component" value="Unassembled WGS sequence"/>
</dbReference>
<evidence type="ECO:0000313" key="2">
    <source>
        <dbReference type="EMBL" id="NVK81329.1"/>
    </source>
</evidence>
<proteinExistence type="predicted"/>
<protein>
    <submittedName>
        <fullName evidence="2">Acyltransferase domain-containing protein</fullName>
    </submittedName>
</protein>
<name>A0A7Y7EAB2_STRMO</name>
<dbReference type="Gene3D" id="3.40.366.10">
    <property type="entry name" value="Malonyl-Coenzyme A Acyl Carrier Protein, domain 2"/>
    <property type="match status" value="1"/>
</dbReference>
<dbReference type="SMART" id="SM00827">
    <property type="entry name" value="PKS_AT"/>
    <property type="match status" value="1"/>
</dbReference>
<dbReference type="GO" id="GO:0006633">
    <property type="term" value="P:fatty acid biosynthetic process"/>
    <property type="evidence" value="ECO:0007669"/>
    <property type="project" value="TreeGrafter"/>
</dbReference>
<dbReference type="AlphaFoldDB" id="A0A7Y7EAB2"/>
<dbReference type="InterPro" id="IPR050858">
    <property type="entry name" value="Mal-CoA-ACP_Trans/PKS_FabD"/>
</dbReference>
<dbReference type="InterPro" id="IPR001227">
    <property type="entry name" value="Ac_transferase_dom_sf"/>
</dbReference>
<dbReference type="Pfam" id="PF00698">
    <property type="entry name" value="Acyl_transf_1"/>
    <property type="match status" value="1"/>
</dbReference>
<dbReference type="PANTHER" id="PTHR42681:SF6">
    <property type="entry name" value="BLL0263 PROTEIN"/>
    <property type="match status" value="1"/>
</dbReference>
<dbReference type="GO" id="GO:0005829">
    <property type="term" value="C:cytosol"/>
    <property type="evidence" value="ECO:0007669"/>
    <property type="project" value="TreeGrafter"/>
</dbReference>
<evidence type="ECO:0000313" key="3">
    <source>
        <dbReference type="Proteomes" id="UP000587462"/>
    </source>
</evidence>
<keyword evidence="3" id="KW-1185">Reference proteome</keyword>
<gene>
    <name evidence="2" type="ORF">HG542_27265</name>
</gene>
<dbReference type="GO" id="GO:0004314">
    <property type="term" value="F:[acyl-carrier-protein] S-malonyltransferase activity"/>
    <property type="evidence" value="ECO:0007669"/>
    <property type="project" value="TreeGrafter"/>
</dbReference>
<keyword evidence="2" id="KW-0012">Acyltransferase</keyword>
<dbReference type="PANTHER" id="PTHR42681">
    <property type="entry name" value="MALONYL-COA-ACYL CARRIER PROTEIN TRANSACYLASE, MITOCHONDRIAL"/>
    <property type="match status" value="1"/>
</dbReference>
<keyword evidence="2" id="KW-0808">Transferase</keyword>
<dbReference type="InterPro" id="IPR016035">
    <property type="entry name" value="Acyl_Trfase/lysoPLipase"/>
</dbReference>
<sequence length="327" mass="34125">MVHLFPGQGDFSLSALLRAARTHRPVRDALAGVLRQADGVAAEFGIRPLGPWLLGSSPPSGRELAAAAPGTPQLALFCSSLAVSRALGAVGLEPERALGVSFGEIAALTAAGVFDVAGGARIACLLARSLARCDGSMLLLQTGEEQTLVLMRAACTRGLALACVNDPGETVVSGASPAVAALERLARRRGVTATRLRLPFLSHHPSLTDEAHCFAASIRRVPAAPARFPVHSAVLGRAYGKEDDVHRGLADCLVRPARVPEVLRQAWTSPVTLLLEAGTGQALTRSARSTLPAAAPMAHAPLAEPGFPWRHPGRLRLRAASPAEVPR</sequence>
<organism evidence="2 3">
    <name type="scientific">Streptomyces morookaense</name>
    <name type="common">Streptoverticillium morookaense</name>
    <dbReference type="NCBI Taxonomy" id="1970"/>
    <lineage>
        <taxon>Bacteria</taxon>
        <taxon>Bacillati</taxon>
        <taxon>Actinomycetota</taxon>
        <taxon>Actinomycetes</taxon>
        <taxon>Kitasatosporales</taxon>
        <taxon>Streptomycetaceae</taxon>
        <taxon>Streptomyces</taxon>
    </lineage>
</organism>
<comment type="caution">
    <text evidence="2">The sequence shown here is derived from an EMBL/GenBank/DDBJ whole genome shotgun (WGS) entry which is preliminary data.</text>
</comment>
<reference evidence="2 3" key="1">
    <citation type="submission" date="2020-04" db="EMBL/GenBank/DDBJ databases">
        <title>Draft Genome Sequence of Streptomyces morookaense DSM 40503, an 8-azaguanine-producing strain.</title>
        <authorList>
            <person name="Qi J."/>
            <person name="Gao J.-M."/>
        </authorList>
    </citation>
    <scope>NUCLEOTIDE SEQUENCE [LARGE SCALE GENOMIC DNA]</scope>
    <source>
        <strain evidence="2 3">DSM 40503</strain>
    </source>
</reference>
<feature type="domain" description="Malonyl-CoA:ACP transacylase (MAT)" evidence="1">
    <location>
        <begin position="4"/>
        <end position="304"/>
    </location>
</feature>
<dbReference type="SUPFAM" id="SSF55048">
    <property type="entry name" value="Probable ACP-binding domain of malonyl-CoA ACP transacylase"/>
    <property type="match status" value="1"/>
</dbReference>
<dbReference type="EMBL" id="JABBXF010000077">
    <property type="protein sequence ID" value="NVK81329.1"/>
    <property type="molecule type" value="Genomic_DNA"/>
</dbReference>
<dbReference type="InterPro" id="IPR016036">
    <property type="entry name" value="Malonyl_transacylase_ACP-bd"/>
</dbReference>
<accession>A0A7Y7EAB2</accession>
<evidence type="ECO:0000259" key="1">
    <source>
        <dbReference type="SMART" id="SM00827"/>
    </source>
</evidence>
<dbReference type="SUPFAM" id="SSF52151">
    <property type="entry name" value="FabD/lysophospholipase-like"/>
    <property type="match status" value="1"/>
</dbReference>
<dbReference type="InterPro" id="IPR014043">
    <property type="entry name" value="Acyl_transferase_dom"/>
</dbReference>